<dbReference type="Gene3D" id="3.50.50.60">
    <property type="entry name" value="FAD/NAD(P)-binding domain"/>
    <property type="match status" value="1"/>
</dbReference>
<dbReference type="Pfam" id="PF01494">
    <property type="entry name" value="FAD_binding_3"/>
    <property type="match status" value="1"/>
</dbReference>
<evidence type="ECO:0000259" key="4">
    <source>
        <dbReference type="Pfam" id="PF01494"/>
    </source>
</evidence>
<dbReference type="InterPro" id="IPR050641">
    <property type="entry name" value="RIFMO-like"/>
</dbReference>
<evidence type="ECO:0000313" key="6">
    <source>
        <dbReference type="Proteomes" id="UP000295030"/>
    </source>
</evidence>
<dbReference type="RefSeq" id="WP_131835811.1">
    <property type="nucleotide sequence ID" value="NZ_SMFY01000002.1"/>
</dbReference>
<dbReference type="OrthoDB" id="9791689at2"/>
<organism evidence="5 6">
    <name type="scientific">Ancylobacter aquaticus</name>
    <dbReference type="NCBI Taxonomy" id="100"/>
    <lineage>
        <taxon>Bacteria</taxon>
        <taxon>Pseudomonadati</taxon>
        <taxon>Pseudomonadota</taxon>
        <taxon>Alphaproteobacteria</taxon>
        <taxon>Hyphomicrobiales</taxon>
        <taxon>Xanthobacteraceae</taxon>
        <taxon>Ancylobacter</taxon>
    </lineage>
</organism>
<protein>
    <submittedName>
        <fullName evidence="5">2-polyprenyl-6-methoxyphenol hydroxylase-like FAD-dependent oxidoreductase</fullName>
    </submittedName>
</protein>
<sequence>MTEPVLIAGAGPVGLVAALELSRYGVKVRIVDPMTARATTSRAVAIWPRTLELLERAGGGLSAKLVARGNKVTAGNILADGKHLARLPLDDVQTLYPYALMLPQSETEEILLAHLEALGVHPELGVSLADFTQDSEAVTATLRHADGREETGRYGALVACDGAHSPVRHRLGLSFAGDTLGSDWAQGEFHLSGMPFPVGEFVTCLHEDGPAVLFPLAPGRYRLIVGLGASTGEVPSPPSMEGFQALLDRRGPGGIVLHDTLWTTSFRINERQVENYRAARVFLAGDAAHVHSPAGGQGMNTGMQDAVNLAWKLALVLRGLATAPLLLDSYDPERRAVGAAVIATSGRLTRMGTLKNPLARHLRNAVMPFVLGLVPVQHRLEGELTETALHYEDSPLNGVSWGAGPRAGDRMPPLGGEAPYGAGDTPRFTLRVGASVGAPPPNLPAALVDPAVRAHNVASGIELIRPDGYLAMAVADGEWEPIASYLRRLGPV</sequence>
<evidence type="ECO:0000256" key="1">
    <source>
        <dbReference type="ARBA" id="ARBA00001974"/>
    </source>
</evidence>
<name>A0A4R1I1P5_ANCAQ</name>
<comment type="cofactor">
    <cofactor evidence="1">
        <name>FAD</name>
        <dbReference type="ChEBI" id="CHEBI:57692"/>
    </cofactor>
</comment>
<dbReference type="InterPro" id="IPR036188">
    <property type="entry name" value="FAD/NAD-bd_sf"/>
</dbReference>
<reference evidence="5 6" key="1">
    <citation type="submission" date="2019-03" db="EMBL/GenBank/DDBJ databases">
        <title>Genomic Encyclopedia of Type Strains, Phase IV (KMG-IV): sequencing the most valuable type-strain genomes for metagenomic binning, comparative biology and taxonomic classification.</title>
        <authorList>
            <person name="Goeker M."/>
        </authorList>
    </citation>
    <scope>NUCLEOTIDE SEQUENCE [LARGE SCALE GENOMIC DNA]</scope>
    <source>
        <strain evidence="5 6">DSM 101</strain>
    </source>
</reference>
<evidence type="ECO:0000256" key="2">
    <source>
        <dbReference type="ARBA" id="ARBA00022630"/>
    </source>
</evidence>
<dbReference type="Proteomes" id="UP000295030">
    <property type="component" value="Unassembled WGS sequence"/>
</dbReference>
<keyword evidence="6" id="KW-1185">Reference proteome</keyword>
<dbReference type="PANTHER" id="PTHR43004">
    <property type="entry name" value="TRK SYSTEM POTASSIUM UPTAKE PROTEIN"/>
    <property type="match status" value="1"/>
</dbReference>
<dbReference type="InterPro" id="IPR002938">
    <property type="entry name" value="FAD-bd"/>
</dbReference>
<feature type="domain" description="FAD-binding" evidence="4">
    <location>
        <begin position="4"/>
        <end position="343"/>
    </location>
</feature>
<keyword evidence="3" id="KW-0274">FAD</keyword>
<dbReference type="SUPFAM" id="SSF51905">
    <property type="entry name" value="FAD/NAD(P)-binding domain"/>
    <property type="match status" value="1"/>
</dbReference>
<dbReference type="GO" id="GO:0071949">
    <property type="term" value="F:FAD binding"/>
    <property type="evidence" value="ECO:0007669"/>
    <property type="project" value="InterPro"/>
</dbReference>
<gene>
    <name evidence="5" type="ORF">EV667_2697</name>
</gene>
<dbReference type="EMBL" id="SMFY01000002">
    <property type="protein sequence ID" value="TCK28688.1"/>
    <property type="molecule type" value="Genomic_DNA"/>
</dbReference>
<dbReference type="AlphaFoldDB" id="A0A4R1I1P5"/>
<comment type="caution">
    <text evidence="5">The sequence shown here is derived from an EMBL/GenBank/DDBJ whole genome shotgun (WGS) entry which is preliminary data.</text>
</comment>
<dbReference type="GO" id="GO:0016709">
    <property type="term" value="F:oxidoreductase activity, acting on paired donors, with incorporation or reduction of molecular oxygen, NAD(P)H as one donor, and incorporation of one atom of oxygen"/>
    <property type="evidence" value="ECO:0007669"/>
    <property type="project" value="UniProtKB-ARBA"/>
</dbReference>
<evidence type="ECO:0000313" key="5">
    <source>
        <dbReference type="EMBL" id="TCK28688.1"/>
    </source>
</evidence>
<accession>A0A4R1I1P5</accession>
<proteinExistence type="predicted"/>
<dbReference type="PRINTS" id="PR00420">
    <property type="entry name" value="RNGMNOXGNASE"/>
</dbReference>
<dbReference type="Gene3D" id="3.30.70.2450">
    <property type="match status" value="1"/>
</dbReference>
<evidence type="ECO:0000256" key="3">
    <source>
        <dbReference type="ARBA" id="ARBA00022827"/>
    </source>
</evidence>
<dbReference type="PANTHER" id="PTHR43004:SF19">
    <property type="entry name" value="BINDING MONOOXYGENASE, PUTATIVE (JCVI)-RELATED"/>
    <property type="match status" value="1"/>
</dbReference>
<keyword evidence="2" id="KW-0285">Flavoprotein</keyword>